<organism evidence="1">
    <name type="scientific">marine sediment metagenome</name>
    <dbReference type="NCBI Taxonomy" id="412755"/>
    <lineage>
        <taxon>unclassified sequences</taxon>
        <taxon>metagenomes</taxon>
        <taxon>ecological metagenomes</taxon>
    </lineage>
</organism>
<accession>A0A0F9H923</accession>
<feature type="non-terminal residue" evidence="1">
    <location>
        <position position="188"/>
    </location>
</feature>
<evidence type="ECO:0000313" key="1">
    <source>
        <dbReference type="EMBL" id="KKL99501.1"/>
    </source>
</evidence>
<name>A0A0F9H923_9ZZZZ</name>
<sequence>MSRRHFISDSILDRPSLAFSNLLAGNLGAAGRSLVAPGTLTPEERRTVADRVGLTGPILGPLINIAADPVTIASFAWLKATPWPDKAGLELYRGQIEKLATRGPVLDLISDFPARYKNSKLPDLARSVRNRQQAVQVELFGFAQEGLDQARVVSPEGFKFSIKQLKVGFCEIGLNSVKLIRRSYVLQF</sequence>
<proteinExistence type="predicted"/>
<dbReference type="AlphaFoldDB" id="A0A0F9H923"/>
<protein>
    <submittedName>
        <fullName evidence="1">Uncharacterized protein</fullName>
    </submittedName>
</protein>
<comment type="caution">
    <text evidence="1">The sequence shown here is derived from an EMBL/GenBank/DDBJ whole genome shotgun (WGS) entry which is preliminary data.</text>
</comment>
<dbReference type="EMBL" id="LAZR01017658">
    <property type="protein sequence ID" value="KKL99501.1"/>
    <property type="molecule type" value="Genomic_DNA"/>
</dbReference>
<gene>
    <name evidence="1" type="ORF">LCGC14_1813770</name>
</gene>
<reference evidence="1" key="1">
    <citation type="journal article" date="2015" name="Nature">
        <title>Complex archaea that bridge the gap between prokaryotes and eukaryotes.</title>
        <authorList>
            <person name="Spang A."/>
            <person name="Saw J.H."/>
            <person name="Jorgensen S.L."/>
            <person name="Zaremba-Niedzwiedzka K."/>
            <person name="Martijn J."/>
            <person name="Lind A.E."/>
            <person name="van Eijk R."/>
            <person name="Schleper C."/>
            <person name="Guy L."/>
            <person name="Ettema T.J."/>
        </authorList>
    </citation>
    <scope>NUCLEOTIDE SEQUENCE</scope>
</reference>